<organism evidence="1 2">
    <name type="scientific">Catharanthus roseus</name>
    <name type="common">Madagascar periwinkle</name>
    <name type="synonym">Vinca rosea</name>
    <dbReference type="NCBI Taxonomy" id="4058"/>
    <lineage>
        <taxon>Eukaryota</taxon>
        <taxon>Viridiplantae</taxon>
        <taxon>Streptophyta</taxon>
        <taxon>Embryophyta</taxon>
        <taxon>Tracheophyta</taxon>
        <taxon>Spermatophyta</taxon>
        <taxon>Magnoliopsida</taxon>
        <taxon>eudicotyledons</taxon>
        <taxon>Gunneridae</taxon>
        <taxon>Pentapetalae</taxon>
        <taxon>asterids</taxon>
        <taxon>lamiids</taxon>
        <taxon>Gentianales</taxon>
        <taxon>Apocynaceae</taxon>
        <taxon>Rauvolfioideae</taxon>
        <taxon>Vinceae</taxon>
        <taxon>Catharanthinae</taxon>
        <taxon>Catharanthus</taxon>
    </lineage>
</organism>
<evidence type="ECO:0000313" key="2">
    <source>
        <dbReference type="Proteomes" id="UP001060085"/>
    </source>
</evidence>
<proteinExistence type="predicted"/>
<sequence length="107" mass="11852">MKYSSGLSSAPHPKIDPRHSTYLLCAQEGNEAVDVSRLELSFMHLPPNGRVSLIFPIDHGLTTRSPMASGGFGIVTHVHLCYTFLRDWTHVSCRKYGSGSDFGFLKN</sequence>
<keyword evidence="2" id="KW-1185">Reference proteome</keyword>
<comment type="caution">
    <text evidence="1">The sequence shown here is derived from an EMBL/GenBank/DDBJ whole genome shotgun (WGS) entry which is preliminary data.</text>
</comment>
<evidence type="ECO:0000313" key="1">
    <source>
        <dbReference type="EMBL" id="KAI5681665.1"/>
    </source>
</evidence>
<name>A0ACC0C9P1_CATRO</name>
<gene>
    <name evidence="1" type="ORF">M9H77_02893</name>
</gene>
<protein>
    <submittedName>
        <fullName evidence="1">Uncharacterized protein</fullName>
    </submittedName>
</protein>
<dbReference type="EMBL" id="CM044701">
    <property type="protein sequence ID" value="KAI5681665.1"/>
    <property type="molecule type" value="Genomic_DNA"/>
</dbReference>
<accession>A0ACC0C9P1</accession>
<dbReference type="Proteomes" id="UP001060085">
    <property type="component" value="Linkage Group LG01"/>
</dbReference>
<reference evidence="2" key="1">
    <citation type="journal article" date="2023" name="Nat. Plants">
        <title>Single-cell RNA sequencing provides a high-resolution roadmap for understanding the multicellular compartmentation of specialized metabolism.</title>
        <authorList>
            <person name="Sun S."/>
            <person name="Shen X."/>
            <person name="Li Y."/>
            <person name="Li Y."/>
            <person name="Wang S."/>
            <person name="Li R."/>
            <person name="Zhang H."/>
            <person name="Shen G."/>
            <person name="Guo B."/>
            <person name="Wei J."/>
            <person name="Xu J."/>
            <person name="St-Pierre B."/>
            <person name="Chen S."/>
            <person name="Sun C."/>
        </authorList>
    </citation>
    <scope>NUCLEOTIDE SEQUENCE [LARGE SCALE GENOMIC DNA]</scope>
</reference>